<sequence>MAQCEKSKVINVRTTIGSSTKMFLWRPYTLALEGWRKNSHIHDAPDNNESSSVVLSKWNEENDKENLSIGVCQTVACDIVPPGSAKNQTHCEQAILFPATECQLKQVEDYPDVPPGFPPKC</sequence>
<comment type="caution">
    <text evidence="1">The sequence shown here is derived from an EMBL/GenBank/DDBJ whole genome shotgun (WGS) entry which is preliminary data.</text>
</comment>
<protein>
    <submittedName>
        <fullName evidence="1">Uncharacterized protein</fullName>
    </submittedName>
</protein>
<dbReference type="Proteomes" id="UP000222542">
    <property type="component" value="Unassembled WGS sequence"/>
</dbReference>
<accession>A0A2G3AI63</accession>
<dbReference type="Gramene" id="PHT93922">
    <property type="protein sequence ID" value="PHT93922"/>
    <property type="gene ID" value="T459_01804"/>
</dbReference>
<keyword evidence="2" id="KW-1185">Reference proteome</keyword>
<reference evidence="1 2" key="2">
    <citation type="journal article" date="2017" name="Genome Biol.">
        <title>New reference genome sequences of hot pepper reveal the massive evolution of plant disease-resistance genes by retroduplication.</title>
        <authorList>
            <person name="Kim S."/>
            <person name="Park J."/>
            <person name="Yeom S.I."/>
            <person name="Kim Y.M."/>
            <person name="Seo E."/>
            <person name="Kim K.T."/>
            <person name="Kim M.S."/>
            <person name="Lee J.M."/>
            <person name="Cheong K."/>
            <person name="Shin H.S."/>
            <person name="Kim S.B."/>
            <person name="Han K."/>
            <person name="Lee J."/>
            <person name="Park M."/>
            <person name="Lee H.A."/>
            <person name="Lee H.Y."/>
            <person name="Lee Y."/>
            <person name="Oh S."/>
            <person name="Lee J.H."/>
            <person name="Choi E."/>
            <person name="Choi E."/>
            <person name="Lee S.E."/>
            <person name="Jeon J."/>
            <person name="Kim H."/>
            <person name="Choi G."/>
            <person name="Song H."/>
            <person name="Lee J."/>
            <person name="Lee S.C."/>
            <person name="Kwon J.K."/>
            <person name="Lee H.Y."/>
            <person name="Koo N."/>
            <person name="Hong Y."/>
            <person name="Kim R.W."/>
            <person name="Kang W.H."/>
            <person name="Huh J.H."/>
            <person name="Kang B.C."/>
            <person name="Yang T.J."/>
            <person name="Lee Y.H."/>
            <person name="Bennetzen J.L."/>
            <person name="Choi D."/>
        </authorList>
    </citation>
    <scope>NUCLEOTIDE SEQUENCE [LARGE SCALE GENOMIC DNA]</scope>
    <source>
        <strain evidence="2">cv. CM334</strain>
    </source>
</reference>
<dbReference type="AlphaFoldDB" id="A0A2G3AI63"/>
<organism evidence="1 2">
    <name type="scientific">Capsicum annuum</name>
    <name type="common">Capsicum pepper</name>
    <dbReference type="NCBI Taxonomy" id="4072"/>
    <lineage>
        <taxon>Eukaryota</taxon>
        <taxon>Viridiplantae</taxon>
        <taxon>Streptophyta</taxon>
        <taxon>Embryophyta</taxon>
        <taxon>Tracheophyta</taxon>
        <taxon>Spermatophyta</taxon>
        <taxon>Magnoliopsida</taxon>
        <taxon>eudicotyledons</taxon>
        <taxon>Gunneridae</taxon>
        <taxon>Pentapetalae</taxon>
        <taxon>asterids</taxon>
        <taxon>lamiids</taxon>
        <taxon>Solanales</taxon>
        <taxon>Solanaceae</taxon>
        <taxon>Solanoideae</taxon>
        <taxon>Capsiceae</taxon>
        <taxon>Capsicum</taxon>
    </lineage>
</organism>
<dbReference type="EMBL" id="AYRZ02000001">
    <property type="protein sequence ID" value="PHT93922.1"/>
    <property type="molecule type" value="Genomic_DNA"/>
</dbReference>
<name>A0A2G3AI63_CAPAN</name>
<reference evidence="1 2" key="1">
    <citation type="journal article" date="2014" name="Nat. Genet.">
        <title>Genome sequence of the hot pepper provides insights into the evolution of pungency in Capsicum species.</title>
        <authorList>
            <person name="Kim S."/>
            <person name="Park M."/>
            <person name="Yeom S.I."/>
            <person name="Kim Y.M."/>
            <person name="Lee J.M."/>
            <person name="Lee H.A."/>
            <person name="Seo E."/>
            <person name="Choi J."/>
            <person name="Cheong K."/>
            <person name="Kim K.T."/>
            <person name="Jung K."/>
            <person name="Lee G.W."/>
            <person name="Oh S.K."/>
            <person name="Bae C."/>
            <person name="Kim S.B."/>
            <person name="Lee H.Y."/>
            <person name="Kim S.Y."/>
            <person name="Kim M.S."/>
            <person name="Kang B.C."/>
            <person name="Jo Y.D."/>
            <person name="Yang H.B."/>
            <person name="Jeong H.J."/>
            <person name="Kang W.H."/>
            <person name="Kwon J.K."/>
            <person name="Shin C."/>
            <person name="Lim J.Y."/>
            <person name="Park J.H."/>
            <person name="Huh J.H."/>
            <person name="Kim J.S."/>
            <person name="Kim B.D."/>
            <person name="Cohen O."/>
            <person name="Paran I."/>
            <person name="Suh M.C."/>
            <person name="Lee S.B."/>
            <person name="Kim Y.K."/>
            <person name="Shin Y."/>
            <person name="Noh S.J."/>
            <person name="Park J."/>
            <person name="Seo Y.S."/>
            <person name="Kwon S.Y."/>
            <person name="Kim H.A."/>
            <person name="Park J.M."/>
            <person name="Kim H.J."/>
            <person name="Choi S.B."/>
            <person name="Bosland P.W."/>
            <person name="Reeves G."/>
            <person name="Jo S.H."/>
            <person name="Lee B.W."/>
            <person name="Cho H.T."/>
            <person name="Choi H.S."/>
            <person name="Lee M.S."/>
            <person name="Yu Y."/>
            <person name="Do Choi Y."/>
            <person name="Park B.S."/>
            <person name="van Deynze A."/>
            <person name="Ashrafi H."/>
            <person name="Hill T."/>
            <person name="Kim W.T."/>
            <person name="Pai H.S."/>
            <person name="Ahn H.K."/>
            <person name="Yeam I."/>
            <person name="Giovannoni J.J."/>
            <person name="Rose J.K."/>
            <person name="Sorensen I."/>
            <person name="Lee S.J."/>
            <person name="Kim R.W."/>
            <person name="Choi I.Y."/>
            <person name="Choi B.S."/>
            <person name="Lim J.S."/>
            <person name="Lee Y.H."/>
            <person name="Choi D."/>
        </authorList>
    </citation>
    <scope>NUCLEOTIDE SEQUENCE [LARGE SCALE GENOMIC DNA]</scope>
    <source>
        <strain evidence="2">cv. CM334</strain>
    </source>
</reference>
<evidence type="ECO:0000313" key="2">
    <source>
        <dbReference type="Proteomes" id="UP000222542"/>
    </source>
</evidence>
<evidence type="ECO:0000313" key="1">
    <source>
        <dbReference type="EMBL" id="PHT93922.1"/>
    </source>
</evidence>
<gene>
    <name evidence="1" type="ORF">T459_01804</name>
</gene>
<proteinExistence type="predicted"/>